<evidence type="ECO:0000313" key="3">
    <source>
        <dbReference type="Proteomes" id="UP000228528"/>
    </source>
</evidence>
<dbReference type="InterPro" id="IPR001667">
    <property type="entry name" value="DDH_dom"/>
</dbReference>
<evidence type="ECO:0000259" key="1">
    <source>
        <dbReference type="Pfam" id="PF01368"/>
    </source>
</evidence>
<dbReference type="InterPro" id="IPR038763">
    <property type="entry name" value="DHH_sf"/>
</dbReference>
<dbReference type="PANTHER" id="PTHR47618:SF1">
    <property type="entry name" value="BIFUNCTIONAL OLIGORIBONUCLEASE AND PAP PHOSPHATASE NRNA"/>
    <property type="match status" value="1"/>
</dbReference>
<dbReference type="PANTHER" id="PTHR47618">
    <property type="entry name" value="BIFUNCTIONAL OLIGORIBONUCLEASE AND PAP PHOSPHATASE NRNA"/>
    <property type="match status" value="1"/>
</dbReference>
<dbReference type="EMBL" id="PFBW01000087">
    <property type="protein sequence ID" value="PIR77526.1"/>
    <property type="molecule type" value="Genomic_DNA"/>
</dbReference>
<comment type="caution">
    <text evidence="2">The sequence shown here is derived from an EMBL/GenBank/DDBJ whole genome shotgun (WGS) entry which is preliminary data.</text>
</comment>
<feature type="domain" description="DDH" evidence="1">
    <location>
        <begin position="2"/>
        <end position="180"/>
    </location>
</feature>
<dbReference type="Proteomes" id="UP000228528">
    <property type="component" value="Unassembled WGS sequence"/>
</dbReference>
<dbReference type="Pfam" id="PF01368">
    <property type="entry name" value="DHH"/>
    <property type="match status" value="1"/>
</dbReference>
<name>A0A2M6P1D3_9BACT</name>
<reference evidence="3" key="1">
    <citation type="submission" date="2017-09" db="EMBL/GenBank/DDBJ databases">
        <title>Depth-based differentiation of microbial function through sediment-hosted aquifers and enrichment of novel symbionts in the deep terrestrial subsurface.</title>
        <authorList>
            <person name="Probst A.J."/>
            <person name="Ladd B."/>
            <person name="Jarett J.K."/>
            <person name="Geller-Mcgrath D.E."/>
            <person name="Sieber C.M.K."/>
            <person name="Emerson J.B."/>
            <person name="Anantharaman K."/>
            <person name="Thomas B.C."/>
            <person name="Malmstrom R."/>
            <person name="Stieglmeier M."/>
            <person name="Klingl A."/>
            <person name="Woyke T."/>
            <person name="Ryan C.M."/>
            <person name="Banfield J.F."/>
        </authorList>
    </citation>
    <scope>NUCLEOTIDE SEQUENCE [LARGE SCALE GENOMIC DNA]</scope>
</reference>
<dbReference type="SUPFAM" id="SSF64182">
    <property type="entry name" value="DHH phosphoesterases"/>
    <property type="match status" value="1"/>
</dbReference>
<dbReference type="Gene3D" id="3.10.310.30">
    <property type="match status" value="1"/>
</dbReference>
<organism evidence="2 3">
    <name type="scientific">Candidatus Magasanikbacteria bacterium CG10_big_fil_rev_8_21_14_0_10_38_6</name>
    <dbReference type="NCBI Taxonomy" id="1974647"/>
    <lineage>
        <taxon>Bacteria</taxon>
        <taxon>Candidatus Magasanikiibacteriota</taxon>
    </lineage>
</organism>
<gene>
    <name evidence="2" type="ORF">COU30_01960</name>
</gene>
<protein>
    <recommendedName>
        <fullName evidence="1">DDH domain-containing protein</fullName>
    </recommendedName>
</protein>
<dbReference type="AlphaFoldDB" id="A0A2M6P1D3"/>
<dbReference type="Gene3D" id="3.90.1640.10">
    <property type="entry name" value="inorganic pyrophosphatase (n-terminal core)"/>
    <property type="match status" value="1"/>
</dbReference>
<dbReference type="InterPro" id="IPR051319">
    <property type="entry name" value="Oligoribo/pAp-PDE_c-di-AMP_PDE"/>
</dbReference>
<accession>A0A2M6P1D3</accession>
<sequence>MSASALSLFLEKLGKDVDIICEEFTPPKMFSFVKKVNDIKPHFPHLQKMIVSVDLNHAGLSDISYQVRDGKLLIYITPEQGTLSAEHVQTSSTPFTYDLIITVNTQDLDSLGTLYHDNIDLFYKTPIINIDHDSANEHYGEINHTNLTVSSTAEVLFQLKQHIGEEYIDEDIATALLAAMIANTRSFKNTNVRPHTLTTASKLMEMGADRELIIKHLYQTRSIRALKLWGYALSHLKHDMSLGLVYTLITRDNFIHSGATQQDLEDIIDELIANSPEAKIILLLHEQLDANGNPTIQGILRTQRPFDAKLLTNQFAPKGTKEQVTFCVNKPLSESEASVVDHIRKVLRVIMQ</sequence>
<proteinExistence type="predicted"/>
<evidence type="ECO:0000313" key="2">
    <source>
        <dbReference type="EMBL" id="PIR77526.1"/>
    </source>
</evidence>